<dbReference type="Gene3D" id="2.30.30.100">
    <property type="match status" value="1"/>
</dbReference>
<keyword evidence="4" id="KW-0092">Biotin</keyword>
<evidence type="ECO:0000313" key="9">
    <source>
        <dbReference type="Proteomes" id="UP000618591"/>
    </source>
</evidence>
<dbReference type="GO" id="GO:0016874">
    <property type="term" value="F:ligase activity"/>
    <property type="evidence" value="ECO:0007669"/>
    <property type="project" value="UniProtKB-KW"/>
</dbReference>
<evidence type="ECO:0000256" key="5">
    <source>
        <dbReference type="ARBA" id="ARBA00024227"/>
    </source>
</evidence>
<evidence type="ECO:0000256" key="1">
    <source>
        <dbReference type="ARBA" id="ARBA00022598"/>
    </source>
</evidence>
<dbReference type="PANTHER" id="PTHR12835">
    <property type="entry name" value="BIOTIN PROTEIN LIGASE"/>
    <property type="match status" value="1"/>
</dbReference>
<gene>
    <name evidence="8" type="primary">birA</name>
    <name evidence="8" type="ORF">GCM10011395_20630</name>
</gene>
<keyword evidence="2" id="KW-0547">Nucleotide-binding</keyword>
<dbReference type="SUPFAM" id="SSF50037">
    <property type="entry name" value="C-terminal domain of transcriptional repressors"/>
    <property type="match status" value="1"/>
</dbReference>
<dbReference type="InterPro" id="IPR003142">
    <property type="entry name" value="BPL_C"/>
</dbReference>
<comment type="catalytic activity">
    <reaction evidence="6">
        <text>biotin + L-lysyl-[protein] + ATP = N(6)-biotinyl-L-lysyl-[protein] + AMP + diphosphate + H(+)</text>
        <dbReference type="Rhea" id="RHEA:11756"/>
        <dbReference type="Rhea" id="RHEA-COMP:9752"/>
        <dbReference type="Rhea" id="RHEA-COMP:10505"/>
        <dbReference type="ChEBI" id="CHEBI:15378"/>
        <dbReference type="ChEBI" id="CHEBI:29969"/>
        <dbReference type="ChEBI" id="CHEBI:30616"/>
        <dbReference type="ChEBI" id="CHEBI:33019"/>
        <dbReference type="ChEBI" id="CHEBI:57586"/>
        <dbReference type="ChEBI" id="CHEBI:83144"/>
        <dbReference type="ChEBI" id="CHEBI:456215"/>
        <dbReference type="EC" id="6.3.4.15"/>
    </reaction>
</comment>
<evidence type="ECO:0000256" key="2">
    <source>
        <dbReference type="ARBA" id="ARBA00022741"/>
    </source>
</evidence>
<dbReference type="InterPro" id="IPR004143">
    <property type="entry name" value="BPL_LPL_catalytic"/>
</dbReference>
<accession>A0ABQ1GTN3</accession>
<dbReference type="SUPFAM" id="SSF55681">
    <property type="entry name" value="Class II aaRS and biotin synthetases"/>
    <property type="match status" value="1"/>
</dbReference>
<dbReference type="Pfam" id="PF03099">
    <property type="entry name" value="BPL_LplA_LipB"/>
    <property type="match status" value="1"/>
</dbReference>
<dbReference type="EMBL" id="BMDW01000011">
    <property type="protein sequence ID" value="GGA50188.1"/>
    <property type="molecule type" value="Genomic_DNA"/>
</dbReference>
<evidence type="ECO:0000256" key="6">
    <source>
        <dbReference type="ARBA" id="ARBA00047846"/>
    </source>
</evidence>
<evidence type="ECO:0000313" key="8">
    <source>
        <dbReference type="EMBL" id="GGA50188.1"/>
    </source>
</evidence>
<dbReference type="PANTHER" id="PTHR12835:SF5">
    <property type="entry name" value="BIOTIN--PROTEIN LIGASE"/>
    <property type="match status" value="1"/>
</dbReference>
<dbReference type="CDD" id="cd16442">
    <property type="entry name" value="BPL"/>
    <property type="match status" value="1"/>
</dbReference>
<feature type="domain" description="BPL/LPL catalytic" evidence="7">
    <location>
        <begin position="13"/>
        <end position="212"/>
    </location>
</feature>
<dbReference type="InterPro" id="IPR008988">
    <property type="entry name" value="Transcriptional_repressor_C"/>
</dbReference>
<dbReference type="Pfam" id="PF02237">
    <property type="entry name" value="BPL_C"/>
    <property type="match status" value="1"/>
</dbReference>
<dbReference type="InterPro" id="IPR045864">
    <property type="entry name" value="aa-tRNA-synth_II/BPL/LPL"/>
</dbReference>
<dbReference type="EC" id="6.3.4.15" evidence="5"/>
<sequence length="277" mass="29411">MDHHRGKGAVLSERVRTVAETGSTNADMLALAVSGITEGIWLRAERQSGGRGRQGRVWASPTGNFYGSTVVRVRGADPAAPTLALVAAVALEEVVRAYLQDLPSPFRRFAPPSLSHWEREGARSAKPSGKGEGSLWIKWPNDLLLDGAKMSGILLERAGDAVVVGIGVNLAHHPLDTDRRATSLAAQGVTPEPADFAETLADAFARWLGIWRGQGLAPVRARWLERAHPVGTALTVRLPDGSATDGLFGGLDSDGALNLRLADGTTRVIHAGDVFLL</sequence>
<organism evidence="8 9">
    <name type="scientific">Sphingomonas psychrolutea</name>
    <dbReference type="NCBI Taxonomy" id="1259676"/>
    <lineage>
        <taxon>Bacteria</taxon>
        <taxon>Pseudomonadati</taxon>
        <taxon>Pseudomonadota</taxon>
        <taxon>Alphaproteobacteria</taxon>
        <taxon>Sphingomonadales</taxon>
        <taxon>Sphingomonadaceae</taxon>
        <taxon>Sphingomonas</taxon>
    </lineage>
</organism>
<keyword evidence="1 8" id="KW-0436">Ligase</keyword>
<protein>
    <recommendedName>
        <fullName evidence="5">biotin--[biotin carboxyl-carrier protein] ligase</fullName>
        <ecNumber evidence="5">6.3.4.15</ecNumber>
    </recommendedName>
</protein>
<evidence type="ECO:0000259" key="7">
    <source>
        <dbReference type="PROSITE" id="PS51733"/>
    </source>
</evidence>
<evidence type="ECO:0000256" key="4">
    <source>
        <dbReference type="ARBA" id="ARBA00023267"/>
    </source>
</evidence>
<evidence type="ECO:0000256" key="3">
    <source>
        <dbReference type="ARBA" id="ARBA00022840"/>
    </source>
</evidence>
<comment type="caution">
    <text evidence="8">The sequence shown here is derived from an EMBL/GenBank/DDBJ whole genome shotgun (WGS) entry which is preliminary data.</text>
</comment>
<dbReference type="PROSITE" id="PS51733">
    <property type="entry name" value="BPL_LPL_CATALYTIC"/>
    <property type="match status" value="1"/>
</dbReference>
<name>A0ABQ1GTN3_9SPHN</name>
<dbReference type="Proteomes" id="UP000618591">
    <property type="component" value="Unassembled WGS sequence"/>
</dbReference>
<reference evidence="9" key="1">
    <citation type="journal article" date="2019" name="Int. J. Syst. Evol. Microbiol.">
        <title>The Global Catalogue of Microorganisms (GCM) 10K type strain sequencing project: providing services to taxonomists for standard genome sequencing and annotation.</title>
        <authorList>
            <consortium name="The Broad Institute Genomics Platform"/>
            <consortium name="The Broad Institute Genome Sequencing Center for Infectious Disease"/>
            <person name="Wu L."/>
            <person name="Ma J."/>
        </authorList>
    </citation>
    <scope>NUCLEOTIDE SEQUENCE [LARGE SCALE GENOMIC DNA]</scope>
    <source>
        <strain evidence="9">CGMCC 1.10106</strain>
    </source>
</reference>
<dbReference type="Gene3D" id="3.30.930.10">
    <property type="entry name" value="Bira Bifunctional Protein, Domain 2"/>
    <property type="match status" value="1"/>
</dbReference>
<dbReference type="InterPro" id="IPR004408">
    <property type="entry name" value="Biotin_CoA_COase_ligase"/>
</dbReference>
<keyword evidence="9" id="KW-1185">Reference proteome</keyword>
<keyword evidence="3" id="KW-0067">ATP-binding</keyword>
<proteinExistence type="predicted"/>